<evidence type="ECO:0000313" key="10">
    <source>
        <dbReference type="EMBL" id="GMG56534.1"/>
    </source>
</evidence>
<dbReference type="InterPro" id="IPR038765">
    <property type="entry name" value="Papain-like_cys_pep_sf"/>
</dbReference>
<dbReference type="InterPro" id="IPR001394">
    <property type="entry name" value="Peptidase_C19_UCH"/>
</dbReference>
<keyword evidence="4" id="KW-0645">Protease</keyword>
<feature type="compositionally biased region" description="Acidic residues" evidence="8">
    <location>
        <begin position="309"/>
        <end position="320"/>
    </location>
</feature>
<evidence type="ECO:0000259" key="9">
    <source>
        <dbReference type="PROSITE" id="PS50235"/>
    </source>
</evidence>
<dbReference type="GO" id="GO:0004843">
    <property type="term" value="F:cysteine-type deubiquitinase activity"/>
    <property type="evidence" value="ECO:0007669"/>
    <property type="project" value="UniProtKB-EC"/>
</dbReference>
<dbReference type="OrthoDB" id="2020758at2759"/>
<dbReference type="EMBL" id="BSXU01007780">
    <property type="protein sequence ID" value="GMG56534.1"/>
    <property type="molecule type" value="Genomic_DNA"/>
</dbReference>
<dbReference type="GO" id="GO:0016579">
    <property type="term" value="P:protein deubiquitination"/>
    <property type="evidence" value="ECO:0007669"/>
    <property type="project" value="InterPro"/>
</dbReference>
<evidence type="ECO:0000256" key="6">
    <source>
        <dbReference type="ARBA" id="ARBA00022801"/>
    </source>
</evidence>
<dbReference type="InterPro" id="IPR028889">
    <property type="entry name" value="USP"/>
</dbReference>
<reference evidence="10" key="1">
    <citation type="submission" date="2023-04" db="EMBL/GenBank/DDBJ databases">
        <title>Ambrosiozyma monospora NBRC 1965.</title>
        <authorList>
            <person name="Ichikawa N."/>
            <person name="Sato H."/>
            <person name="Tonouchi N."/>
        </authorList>
    </citation>
    <scope>NUCLEOTIDE SEQUENCE</scope>
    <source>
        <strain evidence="10">NBRC 1965</strain>
    </source>
</reference>
<feature type="compositionally biased region" description="Polar residues" evidence="8">
    <location>
        <begin position="162"/>
        <end position="172"/>
    </location>
</feature>
<dbReference type="Pfam" id="PF00443">
    <property type="entry name" value="UCH"/>
    <property type="match status" value="1"/>
</dbReference>
<feature type="region of interest" description="Disordered" evidence="8">
    <location>
        <begin position="152"/>
        <end position="193"/>
    </location>
</feature>
<dbReference type="Gene3D" id="3.90.70.10">
    <property type="entry name" value="Cysteine proteinases"/>
    <property type="match status" value="1"/>
</dbReference>
<proteinExistence type="inferred from homology"/>
<comment type="caution">
    <text evidence="10">The sequence shown here is derived from an EMBL/GenBank/DDBJ whole genome shotgun (WGS) entry which is preliminary data.</text>
</comment>
<dbReference type="EC" id="3.4.19.12" evidence="3"/>
<dbReference type="InterPro" id="IPR050164">
    <property type="entry name" value="Peptidase_C19"/>
</dbReference>
<evidence type="ECO:0000256" key="3">
    <source>
        <dbReference type="ARBA" id="ARBA00012759"/>
    </source>
</evidence>
<feature type="domain" description="USP" evidence="9">
    <location>
        <begin position="1"/>
        <end position="285"/>
    </location>
</feature>
<evidence type="ECO:0000313" key="11">
    <source>
        <dbReference type="Proteomes" id="UP001165063"/>
    </source>
</evidence>
<evidence type="ECO:0000256" key="7">
    <source>
        <dbReference type="ARBA" id="ARBA00022807"/>
    </source>
</evidence>
<name>A0A9W6Z8R8_AMBMO</name>
<evidence type="ECO:0000256" key="1">
    <source>
        <dbReference type="ARBA" id="ARBA00000707"/>
    </source>
</evidence>
<dbReference type="PROSITE" id="PS50235">
    <property type="entry name" value="USP_3"/>
    <property type="match status" value="1"/>
</dbReference>
<organism evidence="10 11">
    <name type="scientific">Ambrosiozyma monospora</name>
    <name type="common">Yeast</name>
    <name type="synonym">Endomycopsis monosporus</name>
    <dbReference type="NCBI Taxonomy" id="43982"/>
    <lineage>
        <taxon>Eukaryota</taxon>
        <taxon>Fungi</taxon>
        <taxon>Dikarya</taxon>
        <taxon>Ascomycota</taxon>
        <taxon>Saccharomycotina</taxon>
        <taxon>Pichiomycetes</taxon>
        <taxon>Pichiales</taxon>
        <taxon>Pichiaceae</taxon>
        <taxon>Ambrosiozyma</taxon>
    </lineage>
</organism>
<dbReference type="PANTHER" id="PTHR24006">
    <property type="entry name" value="UBIQUITIN CARBOXYL-TERMINAL HYDROLASE"/>
    <property type="match status" value="1"/>
</dbReference>
<keyword evidence="11" id="KW-1185">Reference proteome</keyword>
<evidence type="ECO:0000256" key="4">
    <source>
        <dbReference type="ARBA" id="ARBA00022670"/>
    </source>
</evidence>
<accession>A0A9W6Z8R8</accession>
<evidence type="ECO:0000256" key="8">
    <source>
        <dbReference type="SAM" id="MobiDB-lite"/>
    </source>
</evidence>
<feature type="region of interest" description="Disordered" evidence="8">
    <location>
        <begin position="293"/>
        <end position="365"/>
    </location>
</feature>
<dbReference type="GO" id="GO:0006508">
    <property type="term" value="P:proteolysis"/>
    <property type="evidence" value="ECO:0007669"/>
    <property type="project" value="UniProtKB-KW"/>
</dbReference>
<feature type="compositionally biased region" description="Basic and acidic residues" evidence="8">
    <location>
        <begin position="327"/>
        <end position="355"/>
    </location>
</feature>
<comment type="similarity">
    <text evidence="2">Belongs to the peptidase C19 family.</text>
</comment>
<dbReference type="AlphaFoldDB" id="A0A9W6Z8R8"/>
<comment type="catalytic activity">
    <reaction evidence="1">
        <text>Thiol-dependent hydrolysis of ester, thioester, amide, peptide and isopeptide bonds formed by the C-terminal Gly of ubiquitin (a 76-residue protein attached to proteins as an intracellular targeting signal).</text>
        <dbReference type="EC" id="3.4.19.12"/>
    </reaction>
</comment>
<dbReference type="PANTHER" id="PTHR24006:SF888">
    <property type="entry name" value="UBIQUITIN CARBOXYL-TERMINAL HYDROLASE 30"/>
    <property type="match status" value="1"/>
</dbReference>
<sequence length="365" mass="41393">MLKENIVKYKEKNANGKMEKLIELTSKRVEEIEEELAKPIINDDAYERLHTKNKVQKSRKTKQAFFGRPPALLCIHINRSVFDPRTYTVRKNNAKLVFPMKLNLTDYVAESTDINTDARLAFRKQDEAKMKVEKERQDAVTAAAQAQVEQMMKEQELEDSNEANYSKQQVDDLTSETDNESHPDGVSASSTTNAVTDTASSFMSVEMNKSKQVDTNASSIVINDKLTYSLKSAISHFGTHNYGHYIAFRKYRNTWWRISDETVRLSSEEEVLGSQGTFMLFYELSERNDPKDEGILNYDAFSSSSSSSDSEDENNMESESEGGVKLPVDEAKNKEDVDPASEDSKTDALEEELRQEQLIGVQANL</sequence>
<keyword evidence="6" id="KW-0378">Hydrolase</keyword>
<dbReference type="GO" id="GO:0005634">
    <property type="term" value="C:nucleus"/>
    <property type="evidence" value="ECO:0007669"/>
    <property type="project" value="TreeGrafter"/>
</dbReference>
<keyword evidence="7" id="KW-0788">Thiol protease</keyword>
<evidence type="ECO:0000256" key="5">
    <source>
        <dbReference type="ARBA" id="ARBA00022786"/>
    </source>
</evidence>
<dbReference type="SUPFAM" id="SSF54001">
    <property type="entry name" value="Cysteine proteinases"/>
    <property type="match status" value="1"/>
</dbReference>
<protein>
    <recommendedName>
        <fullName evidence="3">ubiquitinyl hydrolase 1</fullName>
        <ecNumber evidence="3">3.4.19.12</ecNumber>
    </recommendedName>
</protein>
<keyword evidence="5" id="KW-0833">Ubl conjugation pathway</keyword>
<dbReference type="GO" id="GO:0005829">
    <property type="term" value="C:cytosol"/>
    <property type="evidence" value="ECO:0007669"/>
    <property type="project" value="TreeGrafter"/>
</dbReference>
<dbReference type="Proteomes" id="UP001165063">
    <property type="component" value="Unassembled WGS sequence"/>
</dbReference>
<evidence type="ECO:0000256" key="2">
    <source>
        <dbReference type="ARBA" id="ARBA00009085"/>
    </source>
</evidence>
<gene>
    <name evidence="10" type="ORF">Amon01_000860100</name>
</gene>